<organism evidence="1 2">
    <name type="scientific">Acetobacter pasteurianus NBRC 3188</name>
    <dbReference type="NCBI Taxonomy" id="1226663"/>
    <lineage>
        <taxon>Bacteria</taxon>
        <taxon>Pseudomonadati</taxon>
        <taxon>Pseudomonadota</taxon>
        <taxon>Alphaproteobacteria</taxon>
        <taxon>Acetobacterales</taxon>
        <taxon>Acetobacteraceae</taxon>
        <taxon>Acetobacter</taxon>
    </lineage>
</organism>
<sequence>MKLCSAPITLTRAFDFVAKHHRHKKPPQGGLFAVSAGYGSDLVGVAIVGRPVSRLQQDGYTAEVTRCCVLDNAPKNTCSFLYGCCWRAARALGWRKLITYTLKSESGASLRASGWRTIAETSGSNPASWQSRSGRDYQNVVGQSKFVWMKGPEA</sequence>
<protein>
    <submittedName>
        <fullName evidence="1">Uncharacterized protein</fullName>
    </submittedName>
</protein>
<dbReference type="NCBIfam" id="NF045478">
    <property type="entry name" value="XF1762_fam"/>
    <property type="match status" value="1"/>
</dbReference>
<comment type="caution">
    <text evidence="1">The sequence shown here is derived from an EMBL/GenBank/DDBJ whole genome shotgun (WGS) entry which is preliminary data.</text>
</comment>
<accession>A0A401WUR8</accession>
<gene>
    <name evidence="1" type="ORF">NBRC3188_1774</name>
</gene>
<evidence type="ECO:0000313" key="2">
    <source>
        <dbReference type="Proteomes" id="UP000287300"/>
    </source>
</evidence>
<dbReference type="Proteomes" id="UP000287300">
    <property type="component" value="Unassembled WGS sequence"/>
</dbReference>
<evidence type="ECO:0000313" key="1">
    <source>
        <dbReference type="EMBL" id="GCD53077.1"/>
    </source>
</evidence>
<dbReference type="AlphaFoldDB" id="A0A401WUR8"/>
<proteinExistence type="predicted"/>
<dbReference type="RefSeq" id="WP_369689396.1">
    <property type="nucleotide sequence ID" value="NZ_BDES01000049.1"/>
</dbReference>
<name>A0A401WUR8_ACEPA</name>
<reference evidence="1 2" key="1">
    <citation type="submission" date="2016-06" db="EMBL/GenBank/DDBJ databases">
        <title>Acetobacter pasteurianus NBRC 3188 whole genome sequencing project.</title>
        <authorList>
            <person name="Matsutani M."/>
            <person name="Shiwa Y."/>
            <person name="Okamoto-Kainuma A."/>
            <person name="Ishikawa M."/>
            <person name="Koizumi Y."/>
            <person name="Yoshikawa H."/>
            <person name="Yakushi T."/>
            <person name="Matsushita K."/>
        </authorList>
    </citation>
    <scope>NUCLEOTIDE SEQUENCE [LARGE SCALE GENOMIC DNA]</scope>
    <source>
        <strain evidence="1 2">NBRC 3188</strain>
    </source>
</reference>
<dbReference type="InterPro" id="IPR053780">
    <property type="entry name" value="Gp66-like"/>
</dbReference>
<dbReference type="EMBL" id="BDES01000049">
    <property type="protein sequence ID" value="GCD53077.1"/>
    <property type="molecule type" value="Genomic_DNA"/>
</dbReference>